<evidence type="ECO:0000313" key="1">
    <source>
        <dbReference type="EMBL" id="KAA1142645.1"/>
    </source>
</evidence>
<sequence length="119" mass="13109">MTAPTNLAAVRITLGALTLYIPANQVGVCSLVTQVVPEIPRFSQWLGIADEPQEGWHLHLRVPDSGVETGWYLWGQLENVMLSGDIIFAVPPLLARNCHLPALRALVGREAFSPLLSWR</sequence>
<evidence type="ECO:0000313" key="2">
    <source>
        <dbReference type="EMBL" id="MCX9002319.1"/>
    </source>
</evidence>
<dbReference type="AlphaFoldDB" id="A0A5A9CD43"/>
<reference evidence="5 9" key="6">
    <citation type="submission" date="2023-10" db="EMBL/GenBank/DDBJ databases">
        <title>Fecal carriage and genetic characteristics of carbapenem-resistant Enterobacterales among healthy adults from four provinces of China.</title>
        <authorList>
            <person name="Li Y."/>
            <person name="Zhang R."/>
        </authorList>
    </citation>
    <scope>NUCLEOTIDE SEQUENCE [LARGE SCALE GENOMIC DNA]</scope>
    <source>
        <strain evidence="5 9">HN-71</strain>
    </source>
</reference>
<accession>A0A5A9CD43</accession>
<reference evidence="4" key="5">
    <citation type="submission" date="2023-01" db="EMBL/GenBank/DDBJ databases">
        <authorList>
            <person name="Hamerlinck H."/>
            <person name="Aerssens A."/>
            <person name="Boelens J."/>
            <person name="Messiaen A.-S."/>
            <person name="Vandendriessche S."/>
            <person name="Velghe A."/>
            <person name="Verhasselt B."/>
            <person name="Leroux-Roels I."/>
        </authorList>
    </citation>
    <scope>NUCLEOTIDE SEQUENCE</scope>
    <source>
        <strain evidence="4">UZG-GERCF-220920-Env23</strain>
    </source>
</reference>
<dbReference type="RefSeq" id="WP_003825861.1">
    <property type="nucleotide sequence ID" value="NZ_AP022389.1"/>
</dbReference>
<reference evidence="4" key="4">
    <citation type="journal article" date="2023" name="Antimicrob Resist Infect Control">
        <title>Sanitary installations and wastewater plumbing as reservoir for the long-term circulation and transmission of carbapenemase producing Citrobacter freundii clones in a hospital setting.</title>
        <authorList>
            <person name="Hamerlinck H."/>
            <person name="Aerssens A."/>
            <person name="Boelens J."/>
            <person name="Dehaene A."/>
            <person name="McMahon M."/>
            <person name="Messiaen A.S."/>
            <person name="Vandendriessche S."/>
            <person name="Velghe A."/>
            <person name="Leroux-Roels I."/>
            <person name="Verhasselt B."/>
        </authorList>
    </citation>
    <scope>NUCLEOTIDE SEQUENCE</scope>
    <source>
        <strain evidence="4">UZG-GERCF-220920-Env23</strain>
    </source>
</reference>
<proteinExistence type="predicted"/>
<dbReference type="Proteomes" id="UP001269984">
    <property type="component" value="Unassembled WGS sequence"/>
</dbReference>
<reference evidence="7 10" key="7">
    <citation type="submission" date="2023-10" db="EMBL/GenBank/DDBJ databases">
        <title>SFO-1, KPC-2, NDM-1 were first reported in Portuguese citrobacter collected clinically.</title>
        <authorList>
            <person name="Guo K."/>
        </authorList>
    </citation>
    <scope>NUCLEOTIDE SEQUENCE [LARGE SCALE GENOMIC DNA]</scope>
    <source>
        <strain evidence="7 10">L2724hy</strain>
    </source>
</reference>
<dbReference type="EMBL" id="VTZD01000021">
    <property type="protein sequence ID" value="KAA1142645.1"/>
    <property type="molecule type" value="Genomic_DNA"/>
</dbReference>
<evidence type="ECO:0000313" key="9">
    <source>
        <dbReference type="Proteomes" id="UP001269984"/>
    </source>
</evidence>
<organism evidence="1 8">
    <name type="scientific">Citrobacter portucalensis</name>
    <dbReference type="NCBI Taxonomy" id="1639133"/>
    <lineage>
        <taxon>Bacteria</taxon>
        <taxon>Pseudomonadati</taxon>
        <taxon>Pseudomonadota</taxon>
        <taxon>Gammaproteobacteria</taxon>
        <taxon>Enterobacterales</taxon>
        <taxon>Enterobacteriaceae</taxon>
        <taxon>Citrobacter</taxon>
        <taxon>Citrobacter freundii complex</taxon>
    </lineage>
</organism>
<protein>
    <submittedName>
        <fullName evidence="1">Uncharacterized protein</fullName>
    </submittedName>
</protein>
<dbReference type="EMBL" id="JAWPAZ010000002">
    <property type="protein sequence ID" value="MDW2633300.1"/>
    <property type="molecule type" value="Genomic_DNA"/>
</dbReference>
<reference evidence="1 8" key="1">
    <citation type="submission" date="2019-08" db="EMBL/GenBank/DDBJ databases">
        <title>Draft genome sequence of Citrobacter portucalensis strain isolated from green turtle.</title>
        <authorList>
            <person name="Fernandes M.R."/>
            <person name="Sellera F.P."/>
            <person name="Goldeberg D.W."/>
            <person name="Costa D.C."/>
            <person name="Lincopan N."/>
        </authorList>
    </citation>
    <scope>NUCLEOTIDE SEQUENCE [LARGE SCALE GENOMIC DNA]</scope>
    <source>
        <strain evidence="1 8">TV06</strain>
    </source>
</reference>
<reference evidence="2" key="3">
    <citation type="submission" date="2022-07" db="EMBL/GenBank/DDBJ databases">
        <title>Genome Sequence of Citrobacter portucalensis from Edible Snails.</title>
        <authorList>
            <person name="Okafor A.C."/>
            <person name="Ogbo F.C."/>
            <person name="Ruppitsch W."/>
            <person name="Allerberger F."/>
        </authorList>
    </citation>
    <scope>NUCLEOTIDE SEQUENCE</scope>
    <source>
        <strain evidence="2">Igbk 7</strain>
    </source>
</reference>
<dbReference type="Proteomes" id="UP001271725">
    <property type="component" value="Unassembled WGS sequence"/>
</dbReference>
<evidence type="ECO:0000313" key="4">
    <source>
        <dbReference type="EMBL" id="MDN4368527.1"/>
    </source>
</evidence>
<dbReference type="EMBL" id="JAQIHS010000010">
    <property type="protein sequence ID" value="MDN4368527.1"/>
    <property type="molecule type" value="Genomic_DNA"/>
</dbReference>
<dbReference type="EMBL" id="JAXABJ010000006">
    <property type="protein sequence ID" value="MDX7148342.1"/>
    <property type="molecule type" value="Genomic_DNA"/>
</dbReference>
<evidence type="ECO:0000313" key="10">
    <source>
        <dbReference type="Proteomes" id="UP001302613"/>
    </source>
</evidence>
<name>A0A5A9CD43_9ENTR</name>
<evidence type="ECO:0000313" key="8">
    <source>
        <dbReference type="Proteomes" id="UP000323297"/>
    </source>
</evidence>
<keyword evidence="10" id="KW-1185">Reference proteome</keyword>
<dbReference type="EMBL" id="JAKIHV010000003">
    <property type="protein sequence ID" value="MDE9623165.1"/>
    <property type="molecule type" value="Genomic_DNA"/>
</dbReference>
<dbReference type="Proteomes" id="UP001147046">
    <property type="component" value="Unassembled WGS sequence"/>
</dbReference>
<dbReference type="Proteomes" id="UP001169985">
    <property type="component" value="Unassembled WGS sequence"/>
</dbReference>
<evidence type="ECO:0000313" key="7">
    <source>
        <dbReference type="EMBL" id="WOH44534.1"/>
    </source>
</evidence>
<dbReference type="GeneID" id="86974908"/>
<dbReference type="EMBL" id="JANDBG010000009">
    <property type="protein sequence ID" value="MCX9002319.1"/>
    <property type="molecule type" value="Genomic_DNA"/>
</dbReference>
<evidence type="ECO:0000313" key="6">
    <source>
        <dbReference type="EMBL" id="MDX7148342.1"/>
    </source>
</evidence>
<dbReference type="Proteomes" id="UP000323297">
    <property type="component" value="Unassembled WGS sequence"/>
</dbReference>
<dbReference type="Proteomes" id="UP001207430">
    <property type="component" value="Unassembled WGS sequence"/>
</dbReference>
<dbReference type="Proteomes" id="UP001302613">
    <property type="component" value="Chromosome"/>
</dbReference>
<reference evidence="6" key="8">
    <citation type="submission" date="2023-11" db="EMBL/GenBank/DDBJ databases">
        <title>Detection of rare carbapenemases in Enterobacterales - comparison of two colorimetric and two CIM-based carbapenemase assays.</title>
        <authorList>
            <person name="Schaffarczyk L."/>
            <person name="Noster J."/>
            <person name="Stelzer Y."/>
            <person name="Sattler J."/>
            <person name="Gatermann S."/>
            <person name="Hamprecht A."/>
        </authorList>
    </citation>
    <scope>NUCLEOTIDE SEQUENCE</scope>
    <source>
        <strain evidence="6">CIM-Carb-133</strain>
    </source>
</reference>
<dbReference type="EMBL" id="CP136601">
    <property type="protein sequence ID" value="WOH44534.1"/>
    <property type="molecule type" value="Genomic_DNA"/>
</dbReference>
<evidence type="ECO:0000313" key="5">
    <source>
        <dbReference type="EMBL" id="MDW2633300.1"/>
    </source>
</evidence>
<reference evidence="3" key="2">
    <citation type="submission" date="2022-01" db="EMBL/GenBank/DDBJ databases">
        <title>Genetic Characterization of Carbapenem-resistant Citrobacter spp. from China: a multicenter study.</title>
        <authorList>
            <person name="Ye L."/>
        </authorList>
    </citation>
    <scope>NUCLEOTIDE SEQUENCE</scope>
    <source>
        <strain evidence="3">IR5464</strain>
    </source>
</reference>
<gene>
    <name evidence="1" type="ORF">D3H66_16965</name>
    <name evidence="3" type="ORF">L2102_07470</name>
    <name evidence="2" type="ORF">NLN86_11710</name>
    <name evidence="4" type="ORF">PEY55_09575</name>
    <name evidence="7" type="ORF">RY846_04915</name>
    <name evidence="5" type="ORF">RYZ90_05465</name>
    <name evidence="6" type="ORF">SJ265_11155</name>
</gene>
<evidence type="ECO:0000313" key="3">
    <source>
        <dbReference type="EMBL" id="MDE9623165.1"/>
    </source>
</evidence>